<evidence type="ECO:0000313" key="8">
    <source>
        <dbReference type="Proteomes" id="UP001139521"/>
    </source>
</evidence>
<reference evidence="7" key="1">
    <citation type="submission" date="2022-01" db="EMBL/GenBank/DDBJ databases">
        <title>Genome sequencing of Zunongwangia sp. M21534 genome.</title>
        <authorList>
            <person name="Chen Y."/>
            <person name="Dong C."/>
            <person name="Shao Z."/>
        </authorList>
    </citation>
    <scope>NUCLEOTIDE SEQUENCE</scope>
    <source>
        <strain evidence="7">MCCC M21534</strain>
    </source>
</reference>
<name>A0A9X1ZU17_9FLAO</name>
<dbReference type="GO" id="GO:0003677">
    <property type="term" value="F:DNA binding"/>
    <property type="evidence" value="ECO:0007669"/>
    <property type="project" value="InterPro"/>
</dbReference>
<accession>A0A9X1ZU17</accession>
<comment type="caution">
    <text evidence="7">The sequence shown here is derived from an EMBL/GenBank/DDBJ whole genome shotgun (WGS) entry which is preliminary data.</text>
</comment>
<dbReference type="InterPro" id="IPR013324">
    <property type="entry name" value="RNA_pol_sigma_r3/r4-like"/>
</dbReference>
<dbReference type="Gene3D" id="1.10.1740.10">
    <property type="match status" value="1"/>
</dbReference>
<dbReference type="InterPro" id="IPR036388">
    <property type="entry name" value="WH-like_DNA-bd_sf"/>
</dbReference>
<dbReference type="InterPro" id="IPR014284">
    <property type="entry name" value="RNA_pol_sigma-70_dom"/>
</dbReference>
<evidence type="ECO:0000259" key="6">
    <source>
        <dbReference type="Pfam" id="PF08281"/>
    </source>
</evidence>
<feature type="domain" description="RNA polymerase sigma-70 region 2" evidence="5">
    <location>
        <begin position="34"/>
        <end position="99"/>
    </location>
</feature>
<feature type="domain" description="RNA polymerase sigma factor 70 region 4 type 2" evidence="6">
    <location>
        <begin position="135"/>
        <end position="180"/>
    </location>
</feature>
<evidence type="ECO:0000256" key="3">
    <source>
        <dbReference type="ARBA" id="ARBA00023082"/>
    </source>
</evidence>
<dbReference type="PANTHER" id="PTHR43133">
    <property type="entry name" value="RNA POLYMERASE ECF-TYPE SIGMA FACTO"/>
    <property type="match status" value="1"/>
</dbReference>
<dbReference type="NCBIfam" id="TIGR02985">
    <property type="entry name" value="Sig70_bacteroi1"/>
    <property type="match status" value="1"/>
</dbReference>
<evidence type="ECO:0000259" key="5">
    <source>
        <dbReference type="Pfam" id="PF04542"/>
    </source>
</evidence>
<protein>
    <submittedName>
        <fullName evidence="7">RNA polymerase sigma-70 factor</fullName>
    </submittedName>
</protein>
<dbReference type="Pfam" id="PF04542">
    <property type="entry name" value="Sigma70_r2"/>
    <property type="match status" value="1"/>
</dbReference>
<gene>
    <name evidence="7" type="ORF">L1967_16805</name>
</gene>
<dbReference type="SUPFAM" id="SSF88946">
    <property type="entry name" value="Sigma2 domain of RNA polymerase sigma factors"/>
    <property type="match status" value="1"/>
</dbReference>
<comment type="similarity">
    <text evidence="1">Belongs to the sigma-70 factor family. ECF subfamily.</text>
</comment>
<organism evidence="7 8">
    <name type="scientific">Zunongwangia pacifica</name>
    <dbReference type="NCBI Taxonomy" id="2911062"/>
    <lineage>
        <taxon>Bacteria</taxon>
        <taxon>Pseudomonadati</taxon>
        <taxon>Bacteroidota</taxon>
        <taxon>Flavobacteriia</taxon>
        <taxon>Flavobacteriales</taxon>
        <taxon>Flavobacteriaceae</taxon>
        <taxon>Zunongwangia</taxon>
    </lineage>
</organism>
<keyword evidence="8" id="KW-1185">Reference proteome</keyword>
<evidence type="ECO:0000313" key="7">
    <source>
        <dbReference type="EMBL" id="MCL6219954.1"/>
    </source>
</evidence>
<dbReference type="EMBL" id="JAKHSK010000029">
    <property type="protein sequence ID" value="MCL6219954.1"/>
    <property type="molecule type" value="Genomic_DNA"/>
</dbReference>
<dbReference type="PANTHER" id="PTHR43133:SF46">
    <property type="entry name" value="RNA POLYMERASE SIGMA-70 FACTOR ECF SUBFAMILY"/>
    <property type="match status" value="1"/>
</dbReference>
<dbReference type="InterPro" id="IPR013325">
    <property type="entry name" value="RNA_pol_sigma_r2"/>
</dbReference>
<dbReference type="GO" id="GO:0006352">
    <property type="term" value="P:DNA-templated transcription initiation"/>
    <property type="evidence" value="ECO:0007669"/>
    <property type="project" value="InterPro"/>
</dbReference>
<dbReference type="Pfam" id="PF08281">
    <property type="entry name" value="Sigma70_r4_2"/>
    <property type="match status" value="1"/>
</dbReference>
<dbReference type="CDD" id="cd06171">
    <property type="entry name" value="Sigma70_r4"/>
    <property type="match status" value="1"/>
</dbReference>
<evidence type="ECO:0000256" key="1">
    <source>
        <dbReference type="ARBA" id="ARBA00010641"/>
    </source>
</evidence>
<dbReference type="Proteomes" id="UP001139521">
    <property type="component" value="Unassembled WGS sequence"/>
</dbReference>
<keyword evidence="3" id="KW-0731">Sigma factor</keyword>
<dbReference type="InterPro" id="IPR039425">
    <property type="entry name" value="RNA_pol_sigma-70-like"/>
</dbReference>
<dbReference type="AlphaFoldDB" id="A0A9X1ZU17"/>
<evidence type="ECO:0000256" key="2">
    <source>
        <dbReference type="ARBA" id="ARBA00023015"/>
    </source>
</evidence>
<proteinExistence type="inferred from homology"/>
<dbReference type="InterPro" id="IPR014327">
    <property type="entry name" value="RNA_pol_sigma70_bacteroid"/>
</dbReference>
<dbReference type="GO" id="GO:0016987">
    <property type="term" value="F:sigma factor activity"/>
    <property type="evidence" value="ECO:0007669"/>
    <property type="project" value="UniProtKB-KW"/>
</dbReference>
<dbReference type="InterPro" id="IPR013249">
    <property type="entry name" value="RNA_pol_sigma70_r4_t2"/>
</dbReference>
<dbReference type="SUPFAM" id="SSF88659">
    <property type="entry name" value="Sigma3 and sigma4 domains of RNA polymerase sigma factors"/>
    <property type="match status" value="1"/>
</dbReference>
<sequence length="205" mass="24161">MAIKKEQMNYDAKGDNKFLVSQLKKGNEKAFNRLYDKYLLDVYHFSLSLLKSKDHAMEVVQEVFLKIWITRDALDENKNFKSFLLTITKNLSLNILNKATTDLNFRNKIYDNLETQRSTTNEYILSKEYEELKNKAIAELPAGRKKVFLLSREEGKSYQEISEELDISINTVKTHIKKALEGIREYFSKNTDIDLIFLLFFIFFK</sequence>
<evidence type="ECO:0000256" key="4">
    <source>
        <dbReference type="ARBA" id="ARBA00023163"/>
    </source>
</evidence>
<keyword evidence="4" id="KW-0804">Transcription</keyword>
<dbReference type="InterPro" id="IPR007627">
    <property type="entry name" value="RNA_pol_sigma70_r2"/>
</dbReference>
<dbReference type="Gene3D" id="1.10.10.10">
    <property type="entry name" value="Winged helix-like DNA-binding domain superfamily/Winged helix DNA-binding domain"/>
    <property type="match status" value="1"/>
</dbReference>
<keyword evidence="2" id="KW-0805">Transcription regulation</keyword>
<dbReference type="RefSeq" id="WP_249602664.1">
    <property type="nucleotide sequence ID" value="NZ_JAKHSK010000029.1"/>
</dbReference>
<dbReference type="NCBIfam" id="TIGR02937">
    <property type="entry name" value="sigma70-ECF"/>
    <property type="match status" value="1"/>
</dbReference>